<dbReference type="HAMAP" id="MF_01456">
    <property type="entry name" value="NDH1_NuoK"/>
    <property type="match status" value="1"/>
</dbReference>
<keyword evidence="6" id="KW-0560">Oxidoreductase</keyword>
<keyword evidence="5" id="KW-0520">NAD</keyword>
<evidence type="ECO:0000256" key="3">
    <source>
        <dbReference type="ARBA" id="ARBA00022989"/>
    </source>
</evidence>
<protein>
    <recommendedName>
        <fullName evidence="5">NADH-quinone oxidoreductase subunit K</fullName>
        <ecNumber evidence="5">7.1.1.-</ecNumber>
    </recommendedName>
    <alternativeName>
        <fullName evidence="5">NADH dehydrogenase I subunit K</fullName>
    </alternativeName>
    <alternativeName>
        <fullName evidence="5">NDH-1 subunit K</fullName>
    </alternativeName>
</protein>
<comment type="similarity">
    <text evidence="5">Belongs to the complex I subunit 4L family.</text>
</comment>
<keyword evidence="5" id="KW-0830">Ubiquinone</keyword>
<gene>
    <name evidence="5 6" type="primary">nuoK</name>
    <name evidence="6" type="ORF">KL86DPRO_20315</name>
</gene>
<dbReference type="AlphaFoldDB" id="A0A212JY67"/>
<dbReference type="EMBL" id="FLUQ01000002">
    <property type="protein sequence ID" value="SBW04434.1"/>
    <property type="molecule type" value="Genomic_DNA"/>
</dbReference>
<comment type="subunit">
    <text evidence="5">NDH-1 is composed of 14 different subunits. Subunits NuoA, H, J, K, L, M, N constitute the membrane sector of the complex.</text>
</comment>
<organism evidence="6">
    <name type="scientific">uncultured delta proteobacterium</name>
    <dbReference type="NCBI Taxonomy" id="34034"/>
    <lineage>
        <taxon>Bacteria</taxon>
        <taxon>Deltaproteobacteria</taxon>
        <taxon>environmental samples</taxon>
    </lineage>
</organism>
<comment type="function">
    <text evidence="5">NDH-1 shuttles electrons from NADH, via FMN and iron-sulfur (Fe-S) centers, to quinones in the respiratory chain. The immediate electron acceptor for the enzyme in this species is believed to be ubiquinone. Couples the redox reaction to proton translocation (for every two electrons transferred, four hydrogen ions are translocated across the cytoplasmic membrane), and thus conserves the redox energy in a proton gradient.</text>
</comment>
<dbReference type="GO" id="GO:0042773">
    <property type="term" value="P:ATP synthesis coupled electron transport"/>
    <property type="evidence" value="ECO:0007669"/>
    <property type="project" value="InterPro"/>
</dbReference>
<accession>A0A212JY67</accession>
<comment type="subcellular location">
    <subcellularLocation>
        <location evidence="5">Cell membrane</location>
        <topology evidence="5">Multi-pass membrane protein</topology>
    </subcellularLocation>
    <subcellularLocation>
        <location evidence="1">Membrane</location>
        <topology evidence="1">Multi-pass membrane protein</topology>
    </subcellularLocation>
</comment>
<dbReference type="Gene3D" id="1.10.287.3510">
    <property type="match status" value="1"/>
</dbReference>
<name>A0A212JY67_9DELT</name>
<dbReference type="InterPro" id="IPR001133">
    <property type="entry name" value="NADH_UbQ_OxRdtase_chain4L/K"/>
</dbReference>
<keyword evidence="4 5" id="KW-0472">Membrane</keyword>
<dbReference type="Pfam" id="PF00420">
    <property type="entry name" value="Oxidored_q2"/>
    <property type="match status" value="1"/>
</dbReference>
<feature type="transmembrane region" description="Helical" evidence="5">
    <location>
        <begin position="6"/>
        <end position="26"/>
    </location>
</feature>
<keyword evidence="5" id="KW-1278">Translocase</keyword>
<proteinExistence type="inferred from homology"/>
<dbReference type="GO" id="GO:0050136">
    <property type="term" value="F:NADH dehydrogenase (quinone) (non-electrogenic) activity"/>
    <property type="evidence" value="ECO:0007669"/>
    <property type="project" value="UniProtKB-UniRule"/>
</dbReference>
<keyword evidence="5" id="KW-1003">Cell membrane</keyword>
<evidence type="ECO:0000256" key="1">
    <source>
        <dbReference type="ARBA" id="ARBA00004141"/>
    </source>
</evidence>
<keyword evidence="3 5" id="KW-1133">Transmembrane helix</keyword>
<dbReference type="InterPro" id="IPR039428">
    <property type="entry name" value="NUOK/Mnh_C1-like"/>
</dbReference>
<sequence length="106" mass="10876">MPAIPAPLALYHFAAIVLLGMGILGLTRRKTLVGMLISVELMLNGAGLSIAAAAGLTPASAVLGQSATLLVMGLAAAEATLILAMIIVVYRRFGSTRTAELTTLQE</sequence>
<keyword evidence="5" id="KW-0874">Quinone</keyword>
<dbReference type="GO" id="GO:0048038">
    <property type="term" value="F:quinone binding"/>
    <property type="evidence" value="ECO:0007669"/>
    <property type="project" value="UniProtKB-KW"/>
</dbReference>
<comment type="catalytic activity">
    <reaction evidence="5">
        <text>a quinone + NADH + 5 H(+)(in) = a quinol + NAD(+) + 4 H(+)(out)</text>
        <dbReference type="Rhea" id="RHEA:57888"/>
        <dbReference type="ChEBI" id="CHEBI:15378"/>
        <dbReference type="ChEBI" id="CHEBI:24646"/>
        <dbReference type="ChEBI" id="CHEBI:57540"/>
        <dbReference type="ChEBI" id="CHEBI:57945"/>
        <dbReference type="ChEBI" id="CHEBI:132124"/>
    </reaction>
</comment>
<dbReference type="GO" id="GO:0005886">
    <property type="term" value="C:plasma membrane"/>
    <property type="evidence" value="ECO:0007669"/>
    <property type="project" value="UniProtKB-SubCell"/>
</dbReference>
<evidence type="ECO:0000256" key="2">
    <source>
        <dbReference type="ARBA" id="ARBA00022692"/>
    </source>
</evidence>
<keyword evidence="5" id="KW-0813">Transport</keyword>
<keyword evidence="2 5" id="KW-0812">Transmembrane</keyword>
<evidence type="ECO:0000256" key="4">
    <source>
        <dbReference type="ARBA" id="ARBA00023136"/>
    </source>
</evidence>
<evidence type="ECO:0000313" key="6">
    <source>
        <dbReference type="EMBL" id="SBW04434.1"/>
    </source>
</evidence>
<dbReference type="EC" id="7.1.1.-" evidence="5"/>
<reference evidence="6" key="1">
    <citation type="submission" date="2016-04" db="EMBL/GenBank/DDBJ databases">
        <authorList>
            <person name="Evans L.H."/>
            <person name="Alamgir A."/>
            <person name="Owens N."/>
            <person name="Weber N.D."/>
            <person name="Virtaneva K."/>
            <person name="Barbian K."/>
            <person name="Babar A."/>
            <person name="Rosenke K."/>
        </authorList>
    </citation>
    <scope>NUCLEOTIDE SEQUENCE</scope>
    <source>
        <strain evidence="6">86</strain>
    </source>
</reference>
<evidence type="ECO:0000256" key="5">
    <source>
        <dbReference type="HAMAP-Rule" id="MF_01456"/>
    </source>
</evidence>
<feature type="transmembrane region" description="Helical" evidence="5">
    <location>
        <begin position="68"/>
        <end position="90"/>
    </location>
</feature>
<feature type="transmembrane region" description="Helical" evidence="5">
    <location>
        <begin position="33"/>
        <end position="56"/>
    </location>
</feature>